<dbReference type="Pfam" id="PF00069">
    <property type="entry name" value="Pkinase"/>
    <property type="match status" value="1"/>
</dbReference>
<feature type="compositionally biased region" description="Low complexity" evidence="11">
    <location>
        <begin position="641"/>
        <end position="654"/>
    </location>
</feature>
<dbReference type="Gene3D" id="1.10.510.10">
    <property type="entry name" value="Transferase(Phosphotransferase) domain 1"/>
    <property type="match status" value="1"/>
</dbReference>
<gene>
    <name evidence="14" type="ORF">DB88DRAFT_500164</name>
</gene>
<dbReference type="SMART" id="SM00220">
    <property type="entry name" value="S_TKc"/>
    <property type="match status" value="1"/>
</dbReference>
<evidence type="ECO:0000256" key="5">
    <source>
        <dbReference type="ARBA" id="ARBA00022777"/>
    </source>
</evidence>
<evidence type="ECO:0000313" key="14">
    <source>
        <dbReference type="EMBL" id="KAK1921260.1"/>
    </source>
</evidence>
<name>A0AAD9CTL3_PAPLA</name>
<dbReference type="InterPro" id="IPR011009">
    <property type="entry name" value="Kinase-like_dom_sf"/>
</dbReference>
<feature type="compositionally biased region" description="Polar residues" evidence="11">
    <location>
        <begin position="531"/>
        <end position="549"/>
    </location>
</feature>
<keyword evidence="2" id="KW-0723">Serine/threonine-protein kinase</keyword>
<dbReference type="InterPro" id="IPR030616">
    <property type="entry name" value="Aur-like"/>
</dbReference>
<dbReference type="InterPro" id="IPR000253">
    <property type="entry name" value="FHA_dom"/>
</dbReference>
<keyword evidence="4 8" id="KW-0547">Nucleotide-binding</keyword>
<reference evidence="14" key="1">
    <citation type="submission" date="2023-02" db="EMBL/GenBank/DDBJ databases">
        <title>Identification and recombinant expression of a fungal hydrolase from Papiliotrema laurentii that hydrolyzes apple cutin and clears colloidal polyester polyurethane.</title>
        <authorList>
            <consortium name="DOE Joint Genome Institute"/>
            <person name="Roman V.A."/>
            <person name="Bojanowski C."/>
            <person name="Crable B.R."/>
            <person name="Wagner D.N."/>
            <person name="Hung C.S."/>
            <person name="Nadeau L.J."/>
            <person name="Schratz L."/>
            <person name="Haridas S."/>
            <person name="Pangilinan J."/>
            <person name="Lipzen A."/>
            <person name="Na H."/>
            <person name="Yan M."/>
            <person name="Ng V."/>
            <person name="Grigoriev I.V."/>
            <person name="Spatafora J.W."/>
            <person name="Barlow D."/>
            <person name="Biffinger J."/>
            <person name="Kelley-Loughnane N."/>
            <person name="Varaljay V.A."/>
            <person name="Crookes-Goodson W.J."/>
        </authorList>
    </citation>
    <scope>NUCLEOTIDE SEQUENCE</scope>
    <source>
        <strain evidence="14">5307AH</strain>
    </source>
</reference>
<feature type="domain" description="FHA" evidence="12">
    <location>
        <begin position="80"/>
        <end position="152"/>
    </location>
</feature>
<evidence type="ECO:0000259" key="12">
    <source>
        <dbReference type="PROSITE" id="PS50006"/>
    </source>
</evidence>
<keyword evidence="5 14" id="KW-0418">Kinase</keyword>
<organism evidence="14 15">
    <name type="scientific">Papiliotrema laurentii</name>
    <name type="common">Cryptococcus laurentii</name>
    <dbReference type="NCBI Taxonomy" id="5418"/>
    <lineage>
        <taxon>Eukaryota</taxon>
        <taxon>Fungi</taxon>
        <taxon>Dikarya</taxon>
        <taxon>Basidiomycota</taxon>
        <taxon>Agaricomycotina</taxon>
        <taxon>Tremellomycetes</taxon>
        <taxon>Tremellales</taxon>
        <taxon>Rhynchogastremaceae</taxon>
        <taxon>Papiliotrema</taxon>
    </lineage>
</organism>
<evidence type="ECO:0000256" key="7">
    <source>
        <dbReference type="PIRSR" id="PIRSR630616-1"/>
    </source>
</evidence>
<feature type="active site" description="Proton acceptor" evidence="7">
    <location>
        <position position="337"/>
    </location>
</feature>
<dbReference type="PROSITE" id="PS00107">
    <property type="entry name" value="PROTEIN_KINASE_ATP"/>
    <property type="match status" value="1"/>
</dbReference>
<feature type="compositionally biased region" description="Basic residues" evidence="11">
    <location>
        <begin position="680"/>
        <end position="690"/>
    </location>
</feature>
<dbReference type="PROSITE" id="PS50006">
    <property type="entry name" value="FHA_DOMAIN"/>
    <property type="match status" value="1"/>
</dbReference>
<evidence type="ECO:0000256" key="10">
    <source>
        <dbReference type="PROSITE-ProRule" id="PRU10141"/>
    </source>
</evidence>
<feature type="region of interest" description="Disordered" evidence="11">
    <location>
        <begin position="1"/>
        <end position="22"/>
    </location>
</feature>
<dbReference type="FunFam" id="3.30.200.20:FF:000042">
    <property type="entry name" value="Aurora kinase A"/>
    <property type="match status" value="1"/>
</dbReference>
<proteinExistence type="inferred from homology"/>
<dbReference type="InterPro" id="IPR017441">
    <property type="entry name" value="Protein_kinase_ATP_BS"/>
</dbReference>
<evidence type="ECO:0000256" key="8">
    <source>
        <dbReference type="PIRSR" id="PIRSR630616-2"/>
    </source>
</evidence>
<dbReference type="PANTHER" id="PTHR24350">
    <property type="entry name" value="SERINE/THREONINE-PROTEIN KINASE IAL-RELATED"/>
    <property type="match status" value="1"/>
</dbReference>
<evidence type="ECO:0000256" key="4">
    <source>
        <dbReference type="ARBA" id="ARBA00022741"/>
    </source>
</evidence>
<feature type="region of interest" description="Disordered" evidence="11">
    <location>
        <begin position="507"/>
        <end position="690"/>
    </location>
</feature>
<feature type="binding site" evidence="8">
    <location>
        <begin position="341"/>
        <end position="342"/>
    </location>
    <ligand>
        <name>ATP</name>
        <dbReference type="ChEBI" id="CHEBI:30616"/>
    </ligand>
</feature>
<dbReference type="InterPro" id="IPR000719">
    <property type="entry name" value="Prot_kinase_dom"/>
</dbReference>
<dbReference type="CDD" id="cd00060">
    <property type="entry name" value="FHA"/>
    <property type="match status" value="1"/>
</dbReference>
<accession>A0AAD9CTL3</accession>
<evidence type="ECO:0000256" key="6">
    <source>
        <dbReference type="ARBA" id="ARBA00022840"/>
    </source>
</evidence>
<evidence type="ECO:0000313" key="15">
    <source>
        <dbReference type="Proteomes" id="UP001182556"/>
    </source>
</evidence>
<evidence type="ECO:0000256" key="2">
    <source>
        <dbReference type="ARBA" id="ARBA00022527"/>
    </source>
</evidence>
<dbReference type="InterPro" id="IPR008271">
    <property type="entry name" value="Ser/Thr_kinase_AS"/>
</dbReference>
<evidence type="ECO:0000256" key="9">
    <source>
        <dbReference type="PIRSR" id="PIRSR630616-3"/>
    </source>
</evidence>
<feature type="binding site" evidence="8">
    <location>
        <position position="360"/>
    </location>
    <ligand>
        <name>ATP</name>
        <dbReference type="ChEBI" id="CHEBI:30616"/>
    </ligand>
</feature>
<dbReference type="PROSITE" id="PS50011">
    <property type="entry name" value="PROTEIN_KINASE_DOM"/>
    <property type="match status" value="1"/>
</dbReference>
<dbReference type="Pfam" id="PF00498">
    <property type="entry name" value="FHA"/>
    <property type="match status" value="1"/>
</dbReference>
<keyword evidence="3" id="KW-0808">Transferase</keyword>
<comment type="similarity">
    <text evidence="1">Belongs to the protein kinase superfamily. CAMK Ser/Thr protein kinase family. CHEK2 subfamily.</text>
</comment>
<comment type="caution">
    <text evidence="14">The sequence shown here is derived from an EMBL/GenBank/DDBJ whole genome shotgun (WGS) entry which is preliminary data.</text>
</comment>
<dbReference type="PROSITE" id="PS00108">
    <property type="entry name" value="PROTEIN_KINASE_ST"/>
    <property type="match status" value="1"/>
</dbReference>
<dbReference type="EMBL" id="JAODAN010000011">
    <property type="protein sequence ID" value="KAK1921260.1"/>
    <property type="molecule type" value="Genomic_DNA"/>
</dbReference>
<dbReference type="SUPFAM" id="SSF56112">
    <property type="entry name" value="Protein kinase-like (PK-like)"/>
    <property type="match status" value="1"/>
</dbReference>
<evidence type="ECO:0000256" key="3">
    <source>
        <dbReference type="ARBA" id="ARBA00022679"/>
    </source>
</evidence>
<keyword evidence="6 8" id="KW-0067">ATP-binding</keyword>
<evidence type="ECO:0000259" key="13">
    <source>
        <dbReference type="PROSITE" id="PS50011"/>
    </source>
</evidence>
<dbReference type="InterPro" id="IPR008984">
    <property type="entry name" value="SMAD_FHA_dom_sf"/>
</dbReference>
<feature type="domain" description="Protein kinase" evidence="13">
    <location>
        <begin position="208"/>
        <end position="481"/>
    </location>
</feature>
<dbReference type="FunFam" id="1.10.510.10:FF:000571">
    <property type="entry name" value="Maternal embryonic leucine zipper kinase"/>
    <property type="match status" value="1"/>
</dbReference>
<evidence type="ECO:0000256" key="11">
    <source>
        <dbReference type="SAM" id="MobiDB-lite"/>
    </source>
</evidence>
<keyword evidence="15" id="KW-1185">Reference proteome</keyword>
<feature type="binding site" evidence="8 10">
    <location>
        <position position="237"/>
    </location>
    <ligand>
        <name>ATP</name>
        <dbReference type="ChEBI" id="CHEBI:30616"/>
    </ligand>
</feature>
<dbReference type="SUPFAM" id="SSF49879">
    <property type="entry name" value="SMAD/FHA domain"/>
    <property type="match status" value="1"/>
</dbReference>
<evidence type="ECO:0000256" key="1">
    <source>
        <dbReference type="ARBA" id="ARBA00005575"/>
    </source>
</evidence>
<dbReference type="GO" id="GO:0004674">
    <property type="term" value="F:protein serine/threonine kinase activity"/>
    <property type="evidence" value="ECO:0007669"/>
    <property type="project" value="UniProtKB-KW"/>
</dbReference>
<dbReference type="SMART" id="SM00240">
    <property type="entry name" value="FHA"/>
    <property type="match status" value="1"/>
</dbReference>
<feature type="cross-link" description="Glycyl lysine isopeptide (Lys-Gly) (interchain with G-Cter in SUMO2)" evidence="9">
    <location>
        <position position="339"/>
    </location>
</feature>
<protein>
    <submittedName>
        <fullName evidence="14">Kinase-like domain-containing protein</fullName>
    </submittedName>
</protein>
<dbReference type="Proteomes" id="UP001182556">
    <property type="component" value="Unassembled WGS sequence"/>
</dbReference>
<dbReference type="Gene3D" id="2.60.200.20">
    <property type="match status" value="1"/>
</dbReference>
<dbReference type="GO" id="GO:0005524">
    <property type="term" value="F:ATP binding"/>
    <property type="evidence" value="ECO:0007669"/>
    <property type="project" value="UniProtKB-UniRule"/>
</dbReference>
<dbReference type="AlphaFoldDB" id="A0AAD9CTL3"/>
<sequence>MATTVHVPESLPFDSQGVSSQRPSDYVLEATQLSQPAYSQTQNTQNISSQVEPRRKYWAILIPTTNKHAMLKIPWSKSSLQIGRGPQSVAGNDQVLEEKRISNRHCRFTLGIPTGNSSQSLIQAWKDGEGEPEVWLEDLASSNGTFVNGQRIRSRVLLQHGDEISLGHVATLENHDVRYIFRSVGAKGMKLGRDSSRLNRVGEVYERYQMLGSLGKGTFAEVFKAVRISDGKFWAIKQIVKHRFQDNPKTMALFQREISICQTLRHENICRLDEYIEDPQHICLVLEYVDGGDLLDYIMNWPSDVGGGLPESHAALLTLQICRAMAYTHSCNVAHRDLKPENILITTDKVSGQPIIKIADFGLAKMVDAQTMLASMVGTPQYLAPEVVMQSNQNPGYENVVDCWSVGIIVYSMLTKALPFDEDANLPVDKRIKARFTQQFDVNLLHELRVSDLAIDFIAKLLEKRPSKRMTMADALEHPWLAGPSSQESVTDFRETQSQQVWDIQDEFDDDASPQRYSGDDDFHWRRPATMSGTNLESGFDSSDASFSQPMGKLRLATPGTPAQCDPDSPNLGPKVTQNPAPSSPPTTPMKPDRRMSICTPSGMPEHEARSLPTPAPSAILASLKRKAPNETPVEPEQLFSSGSLSPAPSLEESSPAKRSKTEKLTSGRKAAATGISPRRSTRARKSVKI</sequence>